<evidence type="ECO:0000313" key="6">
    <source>
        <dbReference type="RefSeq" id="XP_036670480.3"/>
    </source>
</evidence>
<dbReference type="InterPro" id="IPR036386">
    <property type="entry name" value="HscB_C_sf"/>
</dbReference>
<name>A0AB40A2K3_DROSZ</name>
<dbReference type="HAMAP" id="MF_00682">
    <property type="entry name" value="HscB"/>
    <property type="match status" value="1"/>
</dbReference>
<protein>
    <submittedName>
        <fullName evidence="6">Iron-sulfur cluster co-chaperone protein HscB</fullName>
    </submittedName>
</protein>
<dbReference type="PANTHER" id="PTHR14021">
    <property type="entry name" value="IRON-SULFUR CLUSTER CO-CHAPERONE PROTEIN HSCB"/>
    <property type="match status" value="1"/>
</dbReference>
<dbReference type="GO" id="GO:0051087">
    <property type="term" value="F:protein-folding chaperone binding"/>
    <property type="evidence" value="ECO:0007669"/>
    <property type="project" value="InterPro"/>
</dbReference>
<dbReference type="InterPro" id="IPR004640">
    <property type="entry name" value="HscB"/>
</dbReference>
<dbReference type="CDD" id="cd06257">
    <property type="entry name" value="DnaJ"/>
    <property type="match status" value="1"/>
</dbReference>
<dbReference type="SUPFAM" id="SSF47144">
    <property type="entry name" value="HSC20 (HSCB), C-terminal oligomerisation domain"/>
    <property type="match status" value="1"/>
</dbReference>
<dbReference type="GO" id="GO:0005739">
    <property type="term" value="C:mitochondrion"/>
    <property type="evidence" value="ECO:0007669"/>
    <property type="project" value="TreeGrafter"/>
</dbReference>
<organism evidence="5 6">
    <name type="scientific">Drosophila suzukii</name>
    <name type="common">Spotted-wing drosophila fruit fly</name>
    <dbReference type="NCBI Taxonomy" id="28584"/>
    <lineage>
        <taxon>Eukaryota</taxon>
        <taxon>Metazoa</taxon>
        <taxon>Ecdysozoa</taxon>
        <taxon>Arthropoda</taxon>
        <taxon>Hexapoda</taxon>
        <taxon>Insecta</taxon>
        <taxon>Pterygota</taxon>
        <taxon>Neoptera</taxon>
        <taxon>Endopterygota</taxon>
        <taxon>Diptera</taxon>
        <taxon>Brachycera</taxon>
        <taxon>Muscomorpha</taxon>
        <taxon>Ephydroidea</taxon>
        <taxon>Drosophilidae</taxon>
        <taxon>Drosophila</taxon>
        <taxon>Sophophora</taxon>
    </lineage>
</organism>
<keyword evidence="3" id="KW-0175">Coiled coil</keyword>
<dbReference type="Pfam" id="PF07743">
    <property type="entry name" value="HSCB_C"/>
    <property type="match status" value="1"/>
</dbReference>
<dbReference type="AlphaFoldDB" id="A0AB40A2K3"/>
<dbReference type="Gene3D" id="1.10.287.110">
    <property type="entry name" value="DnaJ domain"/>
    <property type="match status" value="1"/>
</dbReference>
<dbReference type="InterPro" id="IPR036869">
    <property type="entry name" value="J_dom_sf"/>
</dbReference>
<dbReference type="PANTHER" id="PTHR14021:SF15">
    <property type="entry name" value="IRON-SULFUR CLUSTER CO-CHAPERONE PROTEIN HSCB"/>
    <property type="match status" value="1"/>
</dbReference>
<dbReference type="GO" id="GO:0051259">
    <property type="term" value="P:protein complex oligomerization"/>
    <property type="evidence" value="ECO:0007669"/>
    <property type="project" value="InterPro"/>
</dbReference>
<evidence type="ECO:0000259" key="4">
    <source>
        <dbReference type="PROSITE" id="PS50076"/>
    </source>
</evidence>
<dbReference type="SUPFAM" id="SSF46565">
    <property type="entry name" value="Chaperone J-domain"/>
    <property type="match status" value="1"/>
</dbReference>
<feature type="coiled-coil region" evidence="3">
    <location>
        <begin position="183"/>
        <end position="210"/>
    </location>
</feature>
<evidence type="ECO:0000256" key="1">
    <source>
        <dbReference type="ARBA" id="ARBA00010476"/>
    </source>
</evidence>
<dbReference type="InterPro" id="IPR001623">
    <property type="entry name" value="DnaJ_domain"/>
</dbReference>
<keyword evidence="5" id="KW-1185">Reference proteome</keyword>
<reference evidence="6" key="1">
    <citation type="submission" date="2025-08" db="UniProtKB">
        <authorList>
            <consortium name="RefSeq"/>
        </authorList>
    </citation>
    <scope>IDENTIFICATION</scope>
</reference>
<dbReference type="Proteomes" id="UP001652628">
    <property type="component" value="Chromosome 3"/>
</dbReference>
<accession>A0AB40A2K3</accession>
<proteinExistence type="inferred from homology"/>
<dbReference type="Gene3D" id="1.20.1280.20">
    <property type="entry name" value="HscB, C-terminal domain"/>
    <property type="match status" value="1"/>
</dbReference>
<dbReference type="InterPro" id="IPR009073">
    <property type="entry name" value="HscB_oligo_C"/>
</dbReference>
<dbReference type="GO" id="GO:0044571">
    <property type="term" value="P:[2Fe-2S] cluster assembly"/>
    <property type="evidence" value="ECO:0007669"/>
    <property type="project" value="InterPro"/>
</dbReference>
<comment type="similarity">
    <text evidence="1">Belongs to the HscB family.</text>
</comment>
<keyword evidence="2" id="KW-0143">Chaperone</keyword>
<evidence type="ECO:0000256" key="3">
    <source>
        <dbReference type="SAM" id="Coils"/>
    </source>
</evidence>
<evidence type="ECO:0000256" key="2">
    <source>
        <dbReference type="ARBA" id="ARBA00023186"/>
    </source>
</evidence>
<feature type="domain" description="J" evidence="4">
    <location>
        <begin position="78"/>
        <end position="150"/>
    </location>
</feature>
<dbReference type="GO" id="GO:0001671">
    <property type="term" value="F:ATPase activator activity"/>
    <property type="evidence" value="ECO:0007669"/>
    <property type="project" value="InterPro"/>
</dbReference>
<dbReference type="NCBIfam" id="TIGR00714">
    <property type="entry name" value="hscB"/>
    <property type="match status" value="1"/>
</dbReference>
<dbReference type="RefSeq" id="XP_036670480.3">
    <property type="nucleotide sequence ID" value="XM_036814585.3"/>
</dbReference>
<dbReference type="GeneID" id="108007502"/>
<sequence length="243" mass="27602">MLIMRGVISGIKSAVRATNYTPMAKNVVPFQGFRLPEIREFSVESSPACWNCQNKSALRQNMICSDCGHLQDVNAGINYFKLLSFPTQFSLESQKLTKSFRQLQTIVHPDKYSNKTSREQTNSADWSSLINKAYKTLATPIERGQYLLQLEGEQMPQDNSALNKEFLMAMMERNEEVEDAEDTKTLEDLNAQLIKELEGMSQKLNSLFEKKDLQGVKGTLVEMKYLLSIQNSIKQKQQSLLGS</sequence>
<gene>
    <name evidence="6" type="primary">Hsc20</name>
</gene>
<dbReference type="PROSITE" id="PS50076">
    <property type="entry name" value="DNAJ_2"/>
    <property type="match status" value="1"/>
</dbReference>
<evidence type="ECO:0000313" key="5">
    <source>
        <dbReference type="Proteomes" id="UP001652628"/>
    </source>
</evidence>